<keyword evidence="1" id="KW-1185">Reference proteome</keyword>
<organism evidence="1 2">
    <name type="scientific">Meloidogyne javanica</name>
    <name type="common">Root-knot nematode worm</name>
    <dbReference type="NCBI Taxonomy" id="6303"/>
    <lineage>
        <taxon>Eukaryota</taxon>
        <taxon>Metazoa</taxon>
        <taxon>Ecdysozoa</taxon>
        <taxon>Nematoda</taxon>
        <taxon>Chromadorea</taxon>
        <taxon>Rhabditida</taxon>
        <taxon>Tylenchina</taxon>
        <taxon>Tylenchomorpha</taxon>
        <taxon>Tylenchoidea</taxon>
        <taxon>Meloidogynidae</taxon>
        <taxon>Meloidogyninae</taxon>
        <taxon>Meloidogyne</taxon>
        <taxon>Meloidogyne incognita group</taxon>
    </lineage>
</organism>
<proteinExistence type="predicted"/>
<dbReference type="Proteomes" id="UP000887561">
    <property type="component" value="Unplaced"/>
</dbReference>
<dbReference type="AlphaFoldDB" id="A0A915N6E9"/>
<evidence type="ECO:0000313" key="2">
    <source>
        <dbReference type="WBParaSite" id="scaffold8800_cov135.g13380"/>
    </source>
</evidence>
<dbReference type="WBParaSite" id="scaffold8800_cov135.g13380">
    <property type="protein sequence ID" value="scaffold8800_cov135.g13380"/>
    <property type="gene ID" value="scaffold8800_cov135.g13380"/>
</dbReference>
<protein>
    <submittedName>
        <fullName evidence="2">Uncharacterized protein</fullName>
    </submittedName>
</protein>
<sequence>MKRLELLNSGDNFRINLYKDESLPFNMINSNDFTGPYSVSKQLILDLLCAGLLRISFIRISHALEELPDEILKHLINPN</sequence>
<reference evidence="2" key="1">
    <citation type="submission" date="2022-11" db="UniProtKB">
        <authorList>
            <consortium name="WormBaseParasite"/>
        </authorList>
    </citation>
    <scope>IDENTIFICATION</scope>
</reference>
<evidence type="ECO:0000313" key="1">
    <source>
        <dbReference type="Proteomes" id="UP000887561"/>
    </source>
</evidence>
<name>A0A915N6E9_MELJA</name>
<accession>A0A915N6E9</accession>